<comment type="caution">
    <text evidence="2">The sequence shown here is derived from an EMBL/GenBank/DDBJ whole genome shotgun (WGS) entry which is preliminary data.</text>
</comment>
<dbReference type="AlphaFoldDB" id="A0A375G2D1"/>
<protein>
    <submittedName>
        <fullName evidence="2">Uncharacterized protein</fullName>
    </submittedName>
</protein>
<feature type="region of interest" description="Disordered" evidence="1">
    <location>
        <begin position="1"/>
        <end position="30"/>
    </location>
</feature>
<reference evidence="4" key="1">
    <citation type="submission" date="2018-01" db="EMBL/GenBank/DDBJ databases">
        <authorList>
            <person name="Gaut B.S."/>
            <person name="Morton B.R."/>
            <person name="Clegg M.T."/>
            <person name="Duvall M.R."/>
        </authorList>
    </citation>
    <scope>NUCLEOTIDE SEQUENCE [LARGE SCALE GENOMIC DNA]</scope>
</reference>
<reference evidence="2 4" key="2">
    <citation type="submission" date="2018-01" db="EMBL/GenBank/DDBJ databases">
        <authorList>
            <person name="Clerissi C."/>
        </authorList>
    </citation>
    <scope>NUCLEOTIDE SEQUENCE</scope>
    <source>
        <strain evidence="2">Cupriavidus oxalaticus LMG 2235</strain>
    </source>
</reference>
<evidence type="ECO:0000313" key="3">
    <source>
        <dbReference type="EMBL" id="SPC12166.1"/>
    </source>
</evidence>
<name>A0A375G2D1_9BURK</name>
<gene>
    <name evidence="3" type="ORF">CO2235_120056</name>
    <name evidence="2" type="ORF">CO2235_U940002</name>
</gene>
<feature type="compositionally biased region" description="Polar residues" evidence="1">
    <location>
        <begin position="21"/>
        <end position="30"/>
    </location>
</feature>
<dbReference type="Proteomes" id="UP000256862">
    <property type="component" value="Chromosome CO2235"/>
</dbReference>
<sequence length="30" mass="3045">MGMPDAMRGYAGTTALHTLPATHNGTAVTT</sequence>
<evidence type="ECO:0000256" key="1">
    <source>
        <dbReference type="SAM" id="MobiDB-lite"/>
    </source>
</evidence>
<organism evidence="2 4">
    <name type="scientific">Cupriavidus oxalaticus</name>
    <dbReference type="NCBI Taxonomy" id="96344"/>
    <lineage>
        <taxon>Bacteria</taxon>
        <taxon>Pseudomonadati</taxon>
        <taxon>Pseudomonadota</taxon>
        <taxon>Betaproteobacteria</taxon>
        <taxon>Burkholderiales</taxon>
        <taxon>Burkholderiaceae</taxon>
        <taxon>Cupriavidus</taxon>
    </lineage>
</organism>
<accession>A0A375G2D1</accession>
<dbReference type="EMBL" id="OGUS01000112">
    <property type="protein sequence ID" value="SPC12166.1"/>
    <property type="molecule type" value="Genomic_DNA"/>
</dbReference>
<dbReference type="EMBL" id="OGUS01000103">
    <property type="protein sequence ID" value="SPC10525.1"/>
    <property type="molecule type" value="Genomic_DNA"/>
</dbReference>
<evidence type="ECO:0000313" key="2">
    <source>
        <dbReference type="EMBL" id="SPC10525.1"/>
    </source>
</evidence>
<evidence type="ECO:0000313" key="4">
    <source>
        <dbReference type="Proteomes" id="UP000256862"/>
    </source>
</evidence>
<proteinExistence type="predicted"/>